<dbReference type="RefSeq" id="WP_191618143.1">
    <property type="nucleotide sequence ID" value="NZ_JACYFG010000038.1"/>
</dbReference>
<evidence type="ECO:0000256" key="7">
    <source>
        <dbReference type="RuleBase" id="RU003879"/>
    </source>
</evidence>
<dbReference type="PANTHER" id="PTHR30558">
    <property type="entry name" value="EXBD MEMBRANE COMPONENT OF PMF-DRIVEN MACROMOLECULE IMPORT SYSTEM"/>
    <property type="match status" value="1"/>
</dbReference>
<comment type="caution">
    <text evidence="9">The sequence shown here is derived from an EMBL/GenBank/DDBJ whole genome shotgun (WGS) entry which is preliminary data.</text>
</comment>
<dbReference type="Gene3D" id="3.30.420.270">
    <property type="match status" value="1"/>
</dbReference>
<name>A0A927FAV5_9BACT</name>
<evidence type="ECO:0000256" key="3">
    <source>
        <dbReference type="ARBA" id="ARBA00022475"/>
    </source>
</evidence>
<dbReference type="GO" id="GO:0015031">
    <property type="term" value="P:protein transport"/>
    <property type="evidence" value="ECO:0007669"/>
    <property type="project" value="UniProtKB-KW"/>
</dbReference>
<dbReference type="GO" id="GO:0005886">
    <property type="term" value="C:plasma membrane"/>
    <property type="evidence" value="ECO:0007669"/>
    <property type="project" value="UniProtKB-SubCell"/>
</dbReference>
<keyword evidence="7" id="KW-0813">Transport</keyword>
<dbReference type="AlphaFoldDB" id="A0A927FAV5"/>
<evidence type="ECO:0000256" key="1">
    <source>
        <dbReference type="ARBA" id="ARBA00004162"/>
    </source>
</evidence>
<keyword evidence="10" id="KW-1185">Reference proteome</keyword>
<accession>A0A927FAV5</accession>
<keyword evidence="3" id="KW-1003">Cell membrane</keyword>
<reference evidence="9" key="1">
    <citation type="submission" date="2020-09" db="EMBL/GenBank/DDBJ databases">
        <title>Pelagicoccus enzymogenes sp. nov. with an EPS production, isolated from marine sediment.</title>
        <authorList>
            <person name="Feng X."/>
        </authorList>
    </citation>
    <scope>NUCLEOTIDE SEQUENCE</scope>
    <source>
        <strain evidence="9">NFK12</strain>
    </source>
</reference>
<gene>
    <name evidence="9" type="ORF">IEN85_16175</name>
</gene>
<evidence type="ECO:0000256" key="6">
    <source>
        <dbReference type="ARBA" id="ARBA00023136"/>
    </source>
</evidence>
<keyword evidence="4 7" id="KW-0812">Transmembrane</keyword>
<keyword evidence="7" id="KW-0653">Protein transport</keyword>
<comment type="subcellular location">
    <subcellularLocation>
        <location evidence="1">Cell membrane</location>
        <topology evidence="1">Single-pass membrane protein</topology>
    </subcellularLocation>
    <subcellularLocation>
        <location evidence="7">Cell membrane</location>
        <topology evidence="7">Single-pass type II membrane protein</topology>
    </subcellularLocation>
</comment>
<evidence type="ECO:0000313" key="10">
    <source>
        <dbReference type="Proteomes" id="UP000622317"/>
    </source>
</evidence>
<feature type="transmembrane region" description="Helical" evidence="8">
    <location>
        <begin position="20"/>
        <end position="39"/>
    </location>
</feature>
<evidence type="ECO:0000313" key="9">
    <source>
        <dbReference type="EMBL" id="MBD5781039.1"/>
    </source>
</evidence>
<proteinExistence type="inferred from homology"/>
<keyword evidence="6 8" id="KW-0472">Membrane</keyword>
<evidence type="ECO:0000256" key="2">
    <source>
        <dbReference type="ARBA" id="ARBA00005811"/>
    </source>
</evidence>
<organism evidence="9 10">
    <name type="scientific">Pelagicoccus enzymogenes</name>
    <dbReference type="NCBI Taxonomy" id="2773457"/>
    <lineage>
        <taxon>Bacteria</taxon>
        <taxon>Pseudomonadati</taxon>
        <taxon>Verrucomicrobiota</taxon>
        <taxon>Opitutia</taxon>
        <taxon>Puniceicoccales</taxon>
        <taxon>Pelagicoccaceae</taxon>
        <taxon>Pelagicoccus</taxon>
    </lineage>
</organism>
<dbReference type="EMBL" id="JACYFG010000038">
    <property type="protein sequence ID" value="MBD5781039.1"/>
    <property type="molecule type" value="Genomic_DNA"/>
</dbReference>
<dbReference type="Pfam" id="PF02472">
    <property type="entry name" value="ExbD"/>
    <property type="match status" value="1"/>
</dbReference>
<comment type="similarity">
    <text evidence="2 7">Belongs to the ExbD/TolR family.</text>
</comment>
<protein>
    <submittedName>
        <fullName evidence="9">Biopolymer transporter ExbD</fullName>
    </submittedName>
</protein>
<keyword evidence="5 8" id="KW-1133">Transmembrane helix</keyword>
<evidence type="ECO:0000256" key="8">
    <source>
        <dbReference type="SAM" id="Phobius"/>
    </source>
</evidence>
<dbReference type="InterPro" id="IPR003400">
    <property type="entry name" value="ExbD"/>
</dbReference>
<dbReference type="GO" id="GO:0022857">
    <property type="term" value="F:transmembrane transporter activity"/>
    <property type="evidence" value="ECO:0007669"/>
    <property type="project" value="InterPro"/>
</dbReference>
<evidence type="ECO:0000256" key="5">
    <source>
        <dbReference type="ARBA" id="ARBA00022989"/>
    </source>
</evidence>
<dbReference type="Proteomes" id="UP000622317">
    <property type="component" value="Unassembled WGS sequence"/>
</dbReference>
<evidence type="ECO:0000256" key="4">
    <source>
        <dbReference type="ARBA" id="ARBA00022692"/>
    </source>
</evidence>
<sequence>MLKELLRSSEDEKVDINLSPMIDCVFILLIFFILTTVFLQETGIEVDRPEASGSVPLEQDSILIGISSDERIFHGGREVSLSAVRPLVHRAMAAKRATVIIQADKNIGLDLFAKVYGEAKTAGAEVYFSTDHVENYQ</sequence>
<dbReference type="PANTHER" id="PTHR30558:SF13">
    <property type="entry name" value="BIOPOLYMER TRANSPORT PROTEIN EXBD2"/>
    <property type="match status" value="1"/>
</dbReference>